<reference evidence="2 3" key="1">
    <citation type="submission" date="2021-12" db="EMBL/GenBank/DDBJ databases">
        <title>Identification and characterization of A. suis stains in western Canada.</title>
        <authorList>
            <person name="Kulathunga D.G.R.S."/>
            <person name="De Oliveira Costa M."/>
        </authorList>
    </citation>
    <scope>NUCLEOTIDE SEQUENCE [LARGE SCALE GENOMIC DNA]</scope>
    <source>
        <strain evidence="2 3">18_292</strain>
    </source>
</reference>
<organism evidence="2 3">
    <name type="scientific">Actinobacillus suis</name>
    <dbReference type="NCBI Taxonomy" id="716"/>
    <lineage>
        <taxon>Bacteria</taxon>
        <taxon>Pseudomonadati</taxon>
        <taxon>Pseudomonadota</taxon>
        <taxon>Gammaproteobacteria</taxon>
        <taxon>Pasteurellales</taxon>
        <taxon>Pasteurellaceae</taxon>
        <taxon>Actinobacillus</taxon>
    </lineage>
</organism>
<protein>
    <submittedName>
        <fullName evidence="2">ESPR domain-containing protein</fullName>
    </submittedName>
</protein>
<keyword evidence="3" id="KW-1185">Reference proteome</keyword>
<dbReference type="Proteomes" id="UP001206331">
    <property type="component" value="Unassembled WGS sequence"/>
</dbReference>
<dbReference type="RefSeq" id="WP_257175256.1">
    <property type="nucleotide sequence ID" value="NZ_JAJUOY010000007.1"/>
</dbReference>
<name>A0ABT1WT62_ACTSU</name>
<evidence type="ECO:0000313" key="2">
    <source>
        <dbReference type="EMBL" id="MCQ9629273.1"/>
    </source>
</evidence>
<gene>
    <name evidence="2" type="ORF">LZL92_03160</name>
</gene>
<evidence type="ECO:0000313" key="3">
    <source>
        <dbReference type="Proteomes" id="UP001206331"/>
    </source>
</evidence>
<proteinExistence type="predicted"/>
<feature type="domain" description="ESPR" evidence="1">
    <location>
        <begin position="1"/>
        <end position="45"/>
    </location>
</feature>
<comment type="caution">
    <text evidence="2">The sequence shown here is derived from an EMBL/GenBank/DDBJ whole genome shotgun (WGS) entry which is preliminary data.</text>
</comment>
<accession>A0ABT1WT62</accession>
<dbReference type="Pfam" id="PF13018">
    <property type="entry name" value="ESPR"/>
    <property type="match status" value="1"/>
</dbReference>
<evidence type="ECO:0000259" key="1">
    <source>
        <dbReference type="Pfam" id="PF13018"/>
    </source>
</evidence>
<sequence>MNKHRYKLIFSKMLKCLIPVSENIKSAAGKSPSSVNGEIKANAATISELKSQLSPLSILVNNVLSPTKIVITRAALTALFSQVLLAPFALATPDAIVDPAFQDKTQIKQLDNKTIV</sequence>
<dbReference type="InterPro" id="IPR024973">
    <property type="entry name" value="ESPR"/>
</dbReference>
<dbReference type="EMBL" id="JAJUPA010000002">
    <property type="protein sequence ID" value="MCQ9629273.1"/>
    <property type="molecule type" value="Genomic_DNA"/>
</dbReference>